<dbReference type="InterPro" id="IPR000601">
    <property type="entry name" value="PKD_dom"/>
</dbReference>
<comment type="caution">
    <text evidence="2">The sequence shown here is derived from an EMBL/GenBank/DDBJ whole genome shotgun (WGS) entry which is preliminary data.</text>
</comment>
<dbReference type="InterPro" id="IPR013783">
    <property type="entry name" value="Ig-like_fold"/>
</dbReference>
<dbReference type="InterPro" id="IPR008979">
    <property type="entry name" value="Galactose-bd-like_sf"/>
</dbReference>
<dbReference type="PROSITE" id="PS50093">
    <property type="entry name" value="PKD"/>
    <property type="match status" value="1"/>
</dbReference>
<gene>
    <name evidence="2" type="ORF">GWK10_17540</name>
</gene>
<dbReference type="Gene3D" id="2.60.40.10">
    <property type="entry name" value="Immunoglobulins"/>
    <property type="match status" value="2"/>
</dbReference>
<dbReference type="SMART" id="SM00089">
    <property type="entry name" value="PKD"/>
    <property type="match status" value="1"/>
</dbReference>
<reference evidence="2 3" key="1">
    <citation type="submission" date="2020-01" db="EMBL/GenBank/DDBJ databases">
        <title>Spongiivirga citrea KCTC 32990T.</title>
        <authorList>
            <person name="Wang G."/>
        </authorList>
    </citation>
    <scope>NUCLEOTIDE SEQUENCE [LARGE SCALE GENOMIC DNA]</scope>
    <source>
        <strain evidence="2 3">KCTC 32990</strain>
    </source>
</reference>
<dbReference type="CDD" id="cd00146">
    <property type="entry name" value="PKD"/>
    <property type="match status" value="1"/>
</dbReference>
<evidence type="ECO:0000313" key="3">
    <source>
        <dbReference type="Proteomes" id="UP000474296"/>
    </source>
</evidence>
<dbReference type="PROSITE" id="PS51257">
    <property type="entry name" value="PROKAR_LIPOPROTEIN"/>
    <property type="match status" value="1"/>
</dbReference>
<dbReference type="Proteomes" id="UP000474296">
    <property type="component" value="Unassembled WGS sequence"/>
</dbReference>
<dbReference type="RefSeq" id="WP_164033703.1">
    <property type="nucleotide sequence ID" value="NZ_JAABOQ010000008.1"/>
</dbReference>
<dbReference type="Gene3D" id="2.60.120.260">
    <property type="entry name" value="Galactose-binding domain-like"/>
    <property type="match status" value="2"/>
</dbReference>
<dbReference type="SUPFAM" id="SSF49785">
    <property type="entry name" value="Galactose-binding domain-like"/>
    <property type="match status" value="2"/>
</dbReference>
<dbReference type="InterPro" id="IPR035986">
    <property type="entry name" value="PKD_dom_sf"/>
</dbReference>
<dbReference type="Pfam" id="PF16403">
    <property type="entry name" value="Bact_surface_Ig-like"/>
    <property type="match status" value="1"/>
</dbReference>
<feature type="domain" description="PKD" evidence="1">
    <location>
        <begin position="60"/>
        <end position="106"/>
    </location>
</feature>
<accession>A0A6M0CMX2</accession>
<dbReference type="EMBL" id="JAABOQ010000008">
    <property type="protein sequence ID" value="NER19022.1"/>
    <property type="molecule type" value="Genomic_DNA"/>
</dbReference>
<evidence type="ECO:0000313" key="2">
    <source>
        <dbReference type="EMBL" id="NER19022.1"/>
    </source>
</evidence>
<dbReference type="InterPro" id="IPR022409">
    <property type="entry name" value="PKD/Chitinase_dom"/>
</dbReference>
<keyword evidence="3" id="KW-1185">Reference proteome</keyword>
<name>A0A6M0CMX2_9FLAO</name>
<evidence type="ECO:0000259" key="1">
    <source>
        <dbReference type="PROSITE" id="PS50093"/>
    </source>
</evidence>
<dbReference type="InterPro" id="IPR032179">
    <property type="entry name" value="Cry22Aa_Ig-like"/>
</dbReference>
<dbReference type="SUPFAM" id="SSF49299">
    <property type="entry name" value="PKD domain"/>
    <property type="match status" value="1"/>
</dbReference>
<proteinExistence type="predicted"/>
<feature type="non-terminal residue" evidence="2">
    <location>
        <position position="694"/>
    </location>
</feature>
<dbReference type="AlphaFoldDB" id="A0A6M0CMX2"/>
<organism evidence="2 3">
    <name type="scientific">Spongiivirga citrea</name>
    <dbReference type="NCBI Taxonomy" id="1481457"/>
    <lineage>
        <taxon>Bacteria</taxon>
        <taxon>Pseudomonadati</taxon>
        <taxon>Bacteroidota</taxon>
        <taxon>Flavobacteriia</taxon>
        <taxon>Flavobacteriales</taxon>
        <taxon>Flavobacteriaceae</taxon>
        <taxon>Spongiivirga</taxon>
    </lineage>
</organism>
<sequence>MRQVIQQFKKISIFILVLTIFGCNEDDFNLPKVVSGFTFTLNEDTGTVKFINISEKATKYEWDFGDGTSSTEINPIKTYETGTYTITLKAMNVAGASDTFEDEITVLIPEVVALPITFDGANVNYEAGLFGGTSFDVVDNPAPGGTNDVASKVGAITNSGAAFEGIFFDLGAPIDLATEKTIKMNFWSESAIDVLLKLEEGSAASIETVVSHGGSGWEEILFSFTDAAAYERLTLFVDGPGTTAGTFYIDDIVQVETPVPPFDSGLLTNGDFENGDDPWIGGGRNIVTEGDNSFNLVDVTTAGNPFDVNLSQVVELTQGTNYILTFDASSDRARTMLAGIGLNVDPFTNTAPSVNLTTETQTFTLQLAANDFGGADSRVLFDMGAEVGTVVIDNVSLVEGGDGSDTNGGGGGFDSGLITNGDFENGDDPWIGGGRNIVTEGGNSFNLVDVMTAGNPFDVNLSQVVAITQGESYILKFDASSDRTRTMLAGIGLNEAPFTNTSQSVSLTTDTQTFTLMLTATDFGGANSRILFDMGAEVGTVVIDNVSLMLDDSGSGDTEAPVITLNGDATIEVTQGETFTDPGATATDNVDGDISGNITVGGDTVDTGTVGTYTITYNVSDAAGNAATEVTRTVNVVAGAGGDAPTTAAPTPPTRDAGDVISLFSNAYTDITVDTFYAGFSAGGGLTDVQVAGD</sequence>
<dbReference type="Pfam" id="PF18911">
    <property type="entry name" value="PKD_4"/>
    <property type="match status" value="1"/>
</dbReference>
<protein>
    <submittedName>
        <fullName evidence="2">DUF5011 domain-containing protein</fullName>
    </submittedName>
</protein>